<comment type="caution">
    <text evidence="2">The sequence shown here is derived from an EMBL/GenBank/DDBJ whole genome shotgun (WGS) entry which is preliminary data.</text>
</comment>
<feature type="compositionally biased region" description="Polar residues" evidence="1">
    <location>
        <begin position="1"/>
        <end position="24"/>
    </location>
</feature>
<dbReference type="Gene3D" id="3.30.1330.30">
    <property type="match status" value="1"/>
</dbReference>
<keyword evidence="3" id="KW-1185">Reference proteome</keyword>
<dbReference type="PIRSF" id="PIRSF034303">
    <property type="entry name" value="DUF1694"/>
    <property type="match status" value="1"/>
</dbReference>
<protein>
    <submittedName>
        <fullName evidence="2">DUF1694 domain-containing protein</fullName>
    </submittedName>
</protein>
<dbReference type="Proteomes" id="UP001625389">
    <property type="component" value="Unassembled WGS sequence"/>
</dbReference>
<reference evidence="2 3" key="1">
    <citation type="submission" date="2024-08" db="EMBL/GenBank/DDBJ databases">
        <authorList>
            <person name="Arias E."/>
        </authorList>
    </citation>
    <scope>NUCLEOTIDE SEQUENCE [LARGE SCALE GENOMIC DNA]</scope>
    <source>
        <strain evidence="2 3">FAM 25317</strain>
    </source>
</reference>
<dbReference type="Pfam" id="PF07997">
    <property type="entry name" value="DUF1694"/>
    <property type="match status" value="1"/>
</dbReference>
<evidence type="ECO:0000313" key="2">
    <source>
        <dbReference type="EMBL" id="MFL2028671.1"/>
    </source>
</evidence>
<organism evidence="2 3">
    <name type="scientific">Loigolactobacillus zhaoyuanensis</name>
    <dbReference type="NCBI Taxonomy" id="2486017"/>
    <lineage>
        <taxon>Bacteria</taxon>
        <taxon>Bacillati</taxon>
        <taxon>Bacillota</taxon>
        <taxon>Bacilli</taxon>
        <taxon>Lactobacillales</taxon>
        <taxon>Lactobacillaceae</taxon>
        <taxon>Loigolactobacillus</taxon>
    </lineage>
</organism>
<accession>A0ABW8UAZ9</accession>
<gene>
    <name evidence="2" type="ORF">ACEN34_03475</name>
</gene>
<dbReference type="InterPro" id="IPR012543">
    <property type="entry name" value="DUF1694"/>
</dbReference>
<feature type="region of interest" description="Disordered" evidence="1">
    <location>
        <begin position="1"/>
        <end position="27"/>
    </location>
</feature>
<evidence type="ECO:0000256" key="1">
    <source>
        <dbReference type="SAM" id="MobiDB-lite"/>
    </source>
</evidence>
<evidence type="ECO:0000313" key="3">
    <source>
        <dbReference type="Proteomes" id="UP001625389"/>
    </source>
</evidence>
<dbReference type="InterPro" id="IPR029064">
    <property type="entry name" value="Ribosomal_eL30-like_sf"/>
</dbReference>
<dbReference type="RefSeq" id="WP_407137033.1">
    <property type="nucleotide sequence ID" value="NZ_JBGQPK010000008.1"/>
</dbReference>
<proteinExistence type="predicted"/>
<dbReference type="EMBL" id="JBGQPK010000008">
    <property type="protein sequence ID" value="MFL2028671.1"/>
    <property type="molecule type" value="Genomic_DNA"/>
</dbReference>
<sequence length="150" mass="16864">MTIVTENNDLESQLKSRMTGTPQTKPDERRQYLGSLRERVLLKVSVAQLNDSRTLPAFKQAATHFTDAKLLLNGKLTATLKPYLQYATQNNLTFTMVNDDSASTATDAVALLLVASVAVDQSNIDISQYYRTETKPQPKRSFFSDLFQRD</sequence>
<name>A0ABW8UAZ9_9LACO</name>
<dbReference type="SUPFAM" id="SSF160515">
    <property type="entry name" value="YueI-like"/>
    <property type="match status" value="1"/>
</dbReference>